<dbReference type="AlphaFoldDB" id="A0AAE0S9G2"/>
<feature type="region of interest" description="Disordered" evidence="1">
    <location>
        <begin position="163"/>
        <end position="183"/>
    </location>
</feature>
<proteinExistence type="predicted"/>
<evidence type="ECO:0000313" key="2">
    <source>
        <dbReference type="EMBL" id="KAK3587628.1"/>
    </source>
</evidence>
<dbReference type="EMBL" id="JAEAOA010001935">
    <property type="protein sequence ID" value="KAK3587628.1"/>
    <property type="molecule type" value="Genomic_DNA"/>
</dbReference>
<organism evidence="2 3">
    <name type="scientific">Potamilus streckersoni</name>
    <dbReference type="NCBI Taxonomy" id="2493646"/>
    <lineage>
        <taxon>Eukaryota</taxon>
        <taxon>Metazoa</taxon>
        <taxon>Spiralia</taxon>
        <taxon>Lophotrochozoa</taxon>
        <taxon>Mollusca</taxon>
        <taxon>Bivalvia</taxon>
        <taxon>Autobranchia</taxon>
        <taxon>Heteroconchia</taxon>
        <taxon>Palaeoheterodonta</taxon>
        <taxon>Unionida</taxon>
        <taxon>Unionoidea</taxon>
        <taxon>Unionidae</taxon>
        <taxon>Ambleminae</taxon>
        <taxon>Lampsilini</taxon>
        <taxon>Potamilus</taxon>
    </lineage>
</organism>
<reference evidence="2" key="3">
    <citation type="submission" date="2023-05" db="EMBL/GenBank/DDBJ databases">
        <authorList>
            <person name="Smith C.H."/>
        </authorList>
    </citation>
    <scope>NUCLEOTIDE SEQUENCE</scope>
    <source>
        <strain evidence="2">CHS0354</strain>
        <tissue evidence="2">Mantle</tissue>
    </source>
</reference>
<protein>
    <submittedName>
        <fullName evidence="2">Uncharacterized protein</fullName>
    </submittedName>
</protein>
<evidence type="ECO:0000313" key="3">
    <source>
        <dbReference type="Proteomes" id="UP001195483"/>
    </source>
</evidence>
<gene>
    <name evidence="2" type="ORF">CHS0354_032835</name>
</gene>
<keyword evidence="3" id="KW-1185">Reference proteome</keyword>
<sequence>MTGVKSKALVLLHEEQFKKGKFFLHVELIPARQADIVRKKREKDGFKHLSIILGTSSEFQLCPGENVNISIKGTLRPAKSPVSGQMTIEFDGGNNCYRHFALAVNESDESSLAEVTFTRTKTNQFILQVTIAISEYRAKDKPTLQWNDLNATGTCNTLDHKENIPGGPDSLNDNMAKPIPSKDFPKDLNDSMKRLNIFINRRQFIFWK</sequence>
<reference evidence="2" key="1">
    <citation type="journal article" date="2021" name="Genome Biol. Evol.">
        <title>A High-Quality Reference Genome for a Parasitic Bivalve with Doubly Uniparental Inheritance (Bivalvia: Unionida).</title>
        <authorList>
            <person name="Smith C.H."/>
        </authorList>
    </citation>
    <scope>NUCLEOTIDE SEQUENCE</scope>
    <source>
        <strain evidence="2">CHS0354</strain>
    </source>
</reference>
<accession>A0AAE0S9G2</accession>
<name>A0AAE0S9G2_9BIVA</name>
<reference evidence="2" key="2">
    <citation type="journal article" date="2021" name="Genome Biol. Evol.">
        <title>Developing a high-quality reference genome for a parasitic bivalve with doubly uniparental inheritance (Bivalvia: Unionida).</title>
        <authorList>
            <person name="Smith C.H."/>
        </authorList>
    </citation>
    <scope>NUCLEOTIDE SEQUENCE</scope>
    <source>
        <strain evidence="2">CHS0354</strain>
        <tissue evidence="2">Mantle</tissue>
    </source>
</reference>
<dbReference type="Proteomes" id="UP001195483">
    <property type="component" value="Unassembled WGS sequence"/>
</dbReference>
<comment type="caution">
    <text evidence="2">The sequence shown here is derived from an EMBL/GenBank/DDBJ whole genome shotgun (WGS) entry which is preliminary data.</text>
</comment>
<evidence type="ECO:0000256" key="1">
    <source>
        <dbReference type="SAM" id="MobiDB-lite"/>
    </source>
</evidence>